<feature type="compositionally biased region" description="Basic and acidic residues" evidence="1">
    <location>
        <begin position="425"/>
        <end position="435"/>
    </location>
</feature>
<feature type="region of interest" description="Disordered" evidence="1">
    <location>
        <begin position="23"/>
        <end position="75"/>
    </location>
</feature>
<dbReference type="GeneID" id="25282110"/>
<gene>
    <name evidence="2" type="ORF">A1O9_07196</name>
</gene>
<dbReference type="EMBL" id="AMGV01000005">
    <property type="protein sequence ID" value="KEF57006.1"/>
    <property type="molecule type" value="Genomic_DNA"/>
</dbReference>
<reference evidence="2 3" key="1">
    <citation type="submission" date="2013-03" db="EMBL/GenBank/DDBJ databases">
        <title>The Genome Sequence of Exophiala aquamarina CBS 119918.</title>
        <authorList>
            <consortium name="The Broad Institute Genomics Platform"/>
            <person name="Cuomo C."/>
            <person name="de Hoog S."/>
            <person name="Gorbushina A."/>
            <person name="Walker B."/>
            <person name="Young S.K."/>
            <person name="Zeng Q."/>
            <person name="Gargeya S."/>
            <person name="Fitzgerald M."/>
            <person name="Haas B."/>
            <person name="Abouelleil A."/>
            <person name="Allen A.W."/>
            <person name="Alvarado L."/>
            <person name="Arachchi H.M."/>
            <person name="Berlin A.M."/>
            <person name="Chapman S.B."/>
            <person name="Gainer-Dewar J."/>
            <person name="Goldberg J."/>
            <person name="Griggs A."/>
            <person name="Gujja S."/>
            <person name="Hansen M."/>
            <person name="Howarth C."/>
            <person name="Imamovic A."/>
            <person name="Ireland A."/>
            <person name="Larimer J."/>
            <person name="McCowan C."/>
            <person name="Murphy C."/>
            <person name="Pearson M."/>
            <person name="Poon T.W."/>
            <person name="Priest M."/>
            <person name="Roberts A."/>
            <person name="Saif S."/>
            <person name="Shea T."/>
            <person name="Sisk P."/>
            <person name="Sykes S."/>
            <person name="Wortman J."/>
            <person name="Nusbaum C."/>
            <person name="Birren B."/>
        </authorList>
    </citation>
    <scope>NUCLEOTIDE SEQUENCE [LARGE SCALE GENOMIC DNA]</scope>
    <source>
        <strain evidence="2 3">CBS 119918</strain>
    </source>
</reference>
<accession>A0A072PAV4</accession>
<evidence type="ECO:0000313" key="2">
    <source>
        <dbReference type="EMBL" id="KEF57006.1"/>
    </source>
</evidence>
<dbReference type="AlphaFoldDB" id="A0A072PAV4"/>
<evidence type="ECO:0000313" key="3">
    <source>
        <dbReference type="Proteomes" id="UP000027920"/>
    </source>
</evidence>
<feature type="compositionally biased region" description="Basic residues" evidence="1">
    <location>
        <begin position="408"/>
        <end position="424"/>
    </location>
</feature>
<dbReference type="HOGENOM" id="CLU_023303_0_0_1"/>
<keyword evidence="3" id="KW-1185">Reference proteome</keyword>
<feature type="region of interest" description="Disordered" evidence="1">
    <location>
        <begin position="360"/>
        <end position="439"/>
    </location>
</feature>
<proteinExistence type="predicted"/>
<dbReference type="OrthoDB" id="3433125at2759"/>
<evidence type="ECO:0000256" key="1">
    <source>
        <dbReference type="SAM" id="MobiDB-lite"/>
    </source>
</evidence>
<dbReference type="RefSeq" id="XP_013259596.1">
    <property type="nucleotide sequence ID" value="XM_013404142.1"/>
</dbReference>
<organism evidence="2 3">
    <name type="scientific">Exophiala aquamarina CBS 119918</name>
    <dbReference type="NCBI Taxonomy" id="1182545"/>
    <lineage>
        <taxon>Eukaryota</taxon>
        <taxon>Fungi</taxon>
        <taxon>Dikarya</taxon>
        <taxon>Ascomycota</taxon>
        <taxon>Pezizomycotina</taxon>
        <taxon>Eurotiomycetes</taxon>
        <taxon>Chaetothyriomycetidae</taxon>
        <taxon>Chaetothyriales</taxon>
        <taxon>Herpotrichiellaceae</taxon>
        <taxon>Exophiala</taxon>
    </lineage>
</organism>
<dbReference type="VEuPathDB" id="FungiDB:A1O9_07196"/>
<comment type="caution">
    <text evidence="2">The sequence shown here is derived from an EMBL/GenBank/DDBJ whole genome shotgun (WGS) entry which is preliminary data.</text>
</comment>
<protein>
    <submittedName>
        <fullName evidence="2">Uncharacterized protein</fullName>
    </submittedName>
</protein>
<sequence length="481" mass="52710">MPIISTVIKGVGAGIGMAHEAVADHKEKKAAQNRGVSPHPPGGSTEEQMKSLGKQRSNEDRELDSSSSDDSDLETDRAEWALDKAAQELEEHLPSYDESAAATSPSPEEIANSFVQTLQLSKLPPQTYTPLPNPVILPQRRPKDKSRGFVRAYAPLLGSCAGIDQKMFIDFLNDFDRASRASPVFDVINVACFAVGVIPNPIAMAVTTAVQVASRTAQEVQSRYRRNTYLDQINESLFKPRGLYCLIMTFKPDNPHKPVLNLDVRSQESSDQGLLKATSTPESEIRGKLKQIRLTSGTTKGELSLPESAPLIYPAVDAAARAALEAEGGAGAAPQEKEQNAFKSAGAFMATYLDRRAQASYTGSHPMSKLATPPPEKKFASRYSDPNHPANSGTILGLLTGGKFDPKARRRGERAQRRAHRRGYHLSETDVKNAEMGRLPRRKKGLMGRVLHKDVLYLTIVNLPSESEMKELAQEWERLNS</sequence>
<dbReference type="Proteomes" id="UP000027920">
    <property type="component" value="Unassembled WGS sequence"/>
</dbReference>
<dbReference type="InterPro" id="IPR053221">
    <property type="entry name" value="Burnettramic_acid_biosynth"/>
</dbReference>
<name>A0A072PAV4_9EURO</name>
<dbReference type="PANTHER" id="PTHR38887:SF1">
    <property type="entry name" value="RAS MODIFICATION PROTEIN ERF4"/>
    <property type="match status" value="1"/>
</dbReference>
<dbReference type="PANTHER" id="PTHR38887">
    <property type="entry name" value="CHROMOSOME 21, WHOLE GENOME SHOTGUN SEQUENCE"/>
    <property type="match status" value="1"/>
</dbReference>